<name>A0A9N9R8E8_9NEOP</name>
<dbReference type="EMBL" id="OU893334">
    <property type="protein sequence ID" value="CAG9791448.1"/>
    <property type="molecule type" value="Genomic_DNA"/>
</dbReference>
<keyword evidence="2" id="KW-1185">Reference proteome</keyword>
<evidence type="ECO:0000313" key="2">
    <source>
        <dbReference type="Proteomes" id="UP001153714"/>
    </source>
</evidence>
<organism evidence="1 2">
    <name type="scientific">Diatraea saccharalis</name>
    <name type="common">sugarcane borer</name>
    <dbReference type="NCBI Taxonomy" id="40085"/>
    <lineage>
        <taxon>Eukaryota</taxon>
        <taxon>Metazoa</taxon>
        <taxon>Ecdysozoa</taxon>
        <taxon>Arthropoda</taxon>
        <taxon>Hexapoda</taxon>
        <taxon>Insecta</taxon>
        <taxon>Pterygota</taxon>
        <taxon>Neoptera</taxon>
        <taxon>Endopterygota</taxon>
        <taxon>Lepidoptera</taxon>
        <taxon>Glossata</taxon>
        <taxon>Ditrysia</taxon>
        <taxon>Pyraloidea</taxon>
        <taxon>Crambidae</taxon>
        <taxon>Crambinae</taxon>
        <taxon>Diatraea</taxon>
    </lineage>
</organism>
<evidence type="ECO:0000313" key="1">
    <source>
        <dbReference type="EMBL" id="CAG9791448.1"/>
    </source>
</evidence>
<reference evidence="1" key="2">
    <citation type="submission" date="2022-10" db="EMBL/GenBank/DDBJ databases">
        <authorList>
            <consortium name="ENA_rothamsted_submissions"/>
            <consortium name="culmorum"/>
            <person name="King R."/>
        </authorList>
    </citation>
    <scope>NUCLEOTIDE SEQUENCE</scope>
</reference>
<gene>
    <name evidence="1" type="ORF">DIATSA_LOCUS9060</name>
</gene>
<accession>A0A9N9R8E8</accession>
<dbReference type="AlphaFoldDB" id="A0A9N9R8E8"/>
<dbReference type="OrthoDB" id="7100635at2759"/>
<dbReference type="Proteomes" id="UP001153714">
    <property type="component" value="Chromosome 3"/>
</dbReference>
<reference evidence="1" key="1">
    <citation type="submission" date="2021-12" db="EMBL/GenBank/DDBJ databases">
        <authorList>
            <person name="King R."/>
        </authorList>
    </citation>
    <scope>NUCLEOTIDE SEQUENCE</scope>
</reference>
<sequence>MFPLTLEGETLGKKHRHYNTLVKTAATAATYNLENIRYDDEDINNLFKVDVACARRNVQYILEVLKGGDILYVSRALRHSVWLLCDDRYAHIINPRYLHQELFPQMTTKTKTKLLLQIRLHLKNSDRAEDFFKYYCEDDVVVAQKFLPLCSIPFIENAVQQYIHKLRVSLLVRLCKKSISILRKYIESSDDNYFDRINILTNTRFLCYKNPKEYFDVLDSLNMYHIPKFGIKLTKSIMKSCPERIVDRYERYYINIHDSTFAKYLKREQIIDFLRMLSQGSSYMWSWSSFDHLSLFFRYLPHGKRFEYVKKIFIDNEAVLNNNDVEEDSTDKILLRFSSFPSCDIYHWYRLAPFEIAFPELTEKINIESKPDVRYTILSVLLHCAARNPEHIHTLLKYYYDQHVNETFKYKIQFINKLISRVHVHRLNEKTWNVLDDIFRYMEVYIESENKVQFCIQAIIVYNLIRDRSVPSVVEEKFIFNTLKDYRKKLNEYEQNKLFSYLFSYISKKIETQTITRHSQLVTLIQLLENVFELLEDWKKNLRDYPLIIKIIKKVIKIKMQNLWDTPLTNLYKEHKTFRKYLFEESFFLYPSDAVCLNALKHDPSLLSRHTNEVDVMCCNDSMSLKYTLRKLRIYWPRSIAQEWINKYVKRFRQLTGHKASLEGLCIILPREQINYYLKEFIPVETRIMWNEDFDEVSYKLSKNTAAQLYKIRPPVEIDVVLQFARDDYLQYALPSLQAILYNMSHDQSIDYASKLLKVPVSLQKITIRSIMEKMNFDLCKPYIVTLWAATNNTTVKGILFKQLFKFLCMKRNYMHITEILGIMNSFIDKMSLTETGILRYALKHVSEVPLKNRPFVFQKCYLQLRLFKQEKLESFREVLDIIDLIDATFIEDVLLNSFRKYLGKKCHVDKELEIFTDIFALYLLTCKFEETQTQRFERVFIPVFEVYLTLWSVKINKERIFRKSFEKLLHKLIGGLRTVVEKKFIMPIYLFNAINNVISKRLCLGENYSLLTILNMVMSFVEVLNNYLNDNSIDILEVGTKVELNNQWHKLCIMITPLLGKSLINLFDEFVPSINQLVHSLLTEILWNVFDSLDFPKQSRYLVLKSMLVNPKVIACYYVVINVLRRYHCSDSNLKAEIKEIIEKNSSSGVKALFWFNETDFDCVQFDE</sequence>
<protein>
    <submittedName>
        <fullName evidence="1">Uncharacterized protein</fullName>
    </submittedName>
</protein>
<proteinExistence type="predicted"/>